<dbReference type="PANTHER" id="PTHR47894:SF1">
    <property type="entry name" value="HTH-TYPE TRANSCRIPTIONAL REGULATOR VQSM"/>
    <property type="match status" value="1"/>
</dbReference>
<evidence type="ECO:0000313" key="5">
    <source>
        <dbReference type="EMBL" id="CUH41259.1"/>
    </source>
</evidence>
<dbReference type="AlphaFoldDB" id="A0A0P1E332"/>
<feature type="domain" description="HTH araC/xylS-type" evidence="4">
    <location>
        <begin position="235"/>
        <end position="333"/>
    </location>
</feature>
<dbReference type="GO" id="GO:0005829">
    <property type="term" value="C:cytosol"/>
    <property type="evidence" value="ECO:0007669"/>
    <property type="project" value="TreeGrafter"/>
</dbReference>
<organism evidence="5 6">
    <name type="scientific">Ruegeria atlantica</name>
    <dbReference type="NCBI Taxonomy" id="81569"/>
    <lineage>
        <taxon>Bacteria</taxon>
        <taxon>Pseudomonadati</taxon>
        <taxon>Pseudomonadota</taxon>
        <taxon>Alphaproteobacteria</taxon>
        <taxon>Rhodobacterales</taxon>
        <taxon>Roseobacteraceae</taxon>
        <taxon>Ruegeria</taxon>
    </lineage>
</organism>
<dbReference type="InterPro" id="IPR018060">
    <property type="entry name" value="HTH_AraC"/>
</dbReference>
<dbReference type="PROSITE" id="PS01124">
    <property type="entry name" value="HTH_ARAC_FAMILY_2"/>
    <property type="match status" value="1"/>
</dbReference>
<evidence type="ECO:0000256" key="2">
    <source>
        <dbReference type="ARBA" id="ARBA00023125"/>
    </source>
</evidence>
<dbReference type="EMBL" id="CYPS01000007">
    <property type="protein sequence ID" value="CUH41259.1"/>
    <property type="molecule type" value="Genomic_DNA"/>
</dbReference>
<keyword evidence="6" id="KW-1185">Reference proteome</keyword>
<dbReference type="Proteomes" id="UP000050786">
    <property type="component" value="Unassembled WGS sequence"/>
</dbReference>
<dbReference type="SMART" id="SM00342">
    <property type="entry name" value="HTH_ARAC"/>
    <property type="match status" value="1"/>
</dbReference>
<evidence type="ECO:0000256" key="1">
    <source>
        <dbReference type="ARBA" id="ARBA00023015"/>
    </source>
</evidence>
<dbReference type="Pfam" id="PF12625">
    <property type="entry name" value="Arabinose_bd"/>
    <property type="match status" value="1"/>
</dbReference>
<keyword evidence="1" id="KW-0805">Transcription regulation</keyword>
<evidence type="ECO:0000259" key="4">
    <source>
        <dbReference type="PROSITE" id="PS01124"/>
    </source>
</evidence>
<protein>
    <submittedName>
        <fullName evidence="5">Adenosine deaminase</fullName>
    </submittedName>
</protein>
<dbReference type="InterPro" id="IPR009057">
    <property type="entry name" value="Homeodomain-like_sf"/>
</dbReference>
<dbReference type="GO" id="GO:0003700">
    <property type="term" value="F:DNA-binding transcription factor activity"/>
    <property type="evidence" value="ECO:0007669"/>
    <property type="project" value="InterPro"/>
</dbReference>
<dbReference type="InterPro" id="IPR032687">
    <property type="entry name" value="AraC-type_N"/>
</dbReference>
<name>A0A0P1E332_9RHOB</name>
<keyword evidence="3" id="KW-0804">Transcription</keyword>
<sequence>MSLPPMISAKALGAMPQFTLEVVGAKALDRALTNAGLPHDFVNEQDGYIPKHSLATFIDEVARALGDGQIGLMWAPALTVADYGAWGRYVLGAPTLGAALERARRAMPLHSSTDRTFFRMQGNLVGYEYRFGLKDHAAYPSIAFSALGSVLSIFRHFLGAAWKPHKISCDLDRPKNYDDVETTFGCPVVWNGNRLEIWFARKELTASVKCDAISRTTLEDLQRARPQGLPIRFPDIVGRVIQLQLDCNGISLEAVARSLDIGERGLQRRLQWAGTSFRELANQVTTNRAIELLRDGSLTVQEVATELGYENAQNLSRAISRNTGFPPSHFRHCN</sequence>
<proteinExistence type="predicted"/>
<evidence type="ECO:0000313" key="6">
    <source>
        <dbReference type="Proteomes" id="UP000050786"/>
    </source>
</evidence>
<dbReference type="PANTHER" id="PTHR47894">
    <property type="entry name" value="HTH-TYPE TRANSCRIPTIONAL REGULATOR GADX"/>
    <property type="match status" value="1"/>
</dbReference>
<reference evidence="6" key="1">
    <citation type="submission" date="2015-09" db="EMBL/GenBank/DDBJ databases">
        <authorList>
            <person name="Rodrigo-Torres L."/>
            <person name="Arahal D.R."/>
        </authorList>
    </citation>
    <scope>NUCLEOTIDE SEQUENCE [LARGE SCALE GENOMIC DNA]</scope>
    <source>
        <strain evidence="6">CECT 4293</strain>
    </source>
</reference>
<accession>A0A0P1E332</accession>
<dbReference type="SUPFAM" id="SSF46689">
    <property type="entry name" value="Homeodomain-like"/>
    <property type="match status" value="1"/>
</dbReference>
<gene>
    <name evidence="5" type="ORF">RUM4293_00127</name>
</gene>
<dbReference type="Pfam" id="PF12833">
    <property type="entry name" value="HTH_18"/>
    <property type="match status" value="1"/>
</dbReference>
<dbReference type="Gene3D" id="1.10.10.60">
    <property type="entry name" value="Homeodomain-like"/>
    <property type="match status" value="1"/>
</dbReference>
<dbReference type="GO" id="GO:0000976">
    <property type="term" value="F:transcription cis-regulatory region binding"/>
    <property type="evidence" value="ECO:0007669"/>
    <property type="project" value="TreeGrafter"/>
</dbReference>
<keyword evidence="2" id="KW-0238">DNA-binding</keyword>
<evidence type="ECO:0000256" key="3">
    <source>
        <dbReference type="ARBA" id="ARBA00023163"/>
    </source>
</evidence>